<proteinExistence type="predicted"/>
<comment type="caution">
    <text evidence="2">The sequence shown here is derived from an EMBL/GenBank/DDBJ whole genome shotgun (WGS) entry which is preliminary data.</text>
</comment>
<evidence type="ECO:0000256" key="1">
    <source>
        <dbReference type="SAM" id="MobiDB-lite"/>
    </source>
</evidence>
<evidence type="ECO:0000313" key="3">
    <source>
        <dbReference type="Proteomes" id="UP000827724"/>
    </source>
</evidence>
<dbReference type="Proteomes" id="UP000827724">
    <property type="component" value="Unassembled WGS sequence"/>
</dbReference>
<dbReference type="EMBL" id="JAIWOZ010000004">
    <property type="protein sequence ID" value="KAH6606397.1"/>
    <property type="molecule type" value="Genomic_DNA"/>
</dbReference>
<reference evidence="2" key="1">
    <citation type="submission" date="2021-08" db="EMBL/GenBank/DDBJ databases">
        <title>Chromosome-Level Trichoderma cornu-damae using Hi-C Data.</title>
        <authorList>
            <person name="Kim C.S."/>
        </authorList>
    </citation>
    <scope>NUCLEOTIDE SEQUENCE</scope>
    <source>
        <strain evidence="2">KA19-0412C</strain>
    </source>
</reference>
<gene>
    <name evidence="2" type="ORF">Trco_005550</name>
</gene>
<accession>A0A9P8TVU8</accession>
<keyword evidence="3" id="KW-1185">Reference proteome</keyword>
<dbReference type="AlphaFoldDB" id="A0A9P8TVU8"/>
<feature type="region of interest" description="Disordered" evidence="1">
    <location>
        <begin position="1"/>
        <end position="37"/>
    </location>
</feature>
<sequence length="96" mass="9908">MPVSKRKGDFPNCGAEAKHLSQRPRHSGLGSSLGRDGDVRKAANVGGCDVRIPTMCSNADPLGSSATAFWRIPGGYREIDQSAQVPAAAAAAGSEL</sequence>
<protein>
    <submittedName>
        <fullName evidence="2">Uncharacterized protein</fullName>
    </submittedName>
</protein>
<organism evidence="2 3">
    <name type="scientific">Trichoderma cornu-damae</name>
    <dbReference type="NCBI Taxonomy" id="654480"/>
    <lineage>
        <taxon>Eukaryota</taxon>
        <taxon>Fungi</taxon>
        <taxon>Dikarya</taxon>
        <taxon>Ascomycota</taxon>
        <taxon>Pezizomycotina</taxon>
        <taxon>Sordariomycetes</taxon>
        <taxon>Hypocreomycetidae</taxon>
        <taxon>Hypocreales</taxon>
        <taxon>Hypocreaceae</taxon>
        <taxon>Trichoderma</taxon>
    </lineage>
</organism>
<evidence type="ECO:0000313" key="2">
    <source>
        <dbReference type="EMBL" id="KAH6606397.1"/>
    </source>
</evidence>
<name>A0A9P8TVU8_9HYPO</name>